<dbReference type="Pfam" id="PF00122">
    <property type="entry name" value="E1-E2_ATPase"/>
    <property type="match status" value="1"/>
</dbReference>
<dbReference type="Proteomes" id="UP000784294">
    <property type="component" value="Unassembled WGS sequence"/>
</dbReference>
<dbReference type="Pfam" id="PF16209">
    <property type="entry name" value="PhoLip_ATPase_N"/>
    <property type="match status" value="1"/>
</dbReference>
<dbReference type="AlphaFoldDB" id="A0A3S5CTZ0"/>
<feature type="domain" description="P-type ATPase N-terminal" evidence="2">
    <location>
        <begin position="68"/>
        <end position="128"/>
    </location>
</feature>
<comment type="caution">
    <text evidence="3">The sequence shown here is derived from an EMBL/GenBank/DDBJ whole genome shotgun (WGS) entry which is preliminary data.</text>
</comment>
<name>A0A3S5CTZ0_9PLAT</name>
<dbReference type="EMBL" id="CAAALY010253153">
    <property type="protein sequence ID" value="VEL36777.1"/>
    <property type="molecule type" value="Genomic_DNA"/>
</dbReference>
<dbReference type="SUPFAM" id="SSF81653">
    <property type="entry name" value="Calcium ATPase, transduction domain A"/>
    <property type="match status" value="1"/>
</dbReference>
<evidence type="ECO:0000259" key="1">
    <source>
        <dbReference type="Pfam" id="PF00122"/>
    </source>
</evidence>
<sequence>MNLSVKPIDSCSRGIHCPLLVEPTFESIHPTLSLGLKYLILHKKDYQSISPHVTKQSYPDGSIRVVKINQPQLIKFCNNKISTAKYSFATFIPKFLFEQFRRYANIFFLIIALLQQIPNVSPTGRYTTAVPLAIILTVSAIKEIVEDFKRHKADVSTNNSEVQVLDGTTWKTVRWCQVLVGNIVKVTNQHSIPADLVLLASSEPEAMCYVETSNLDGETNLKLRQGPSLTSNLLTAQELNGFRGQIECELPNRKLDEFVGNLRTVNGV</sequence>
<dbReference type="SUPFAM" id="SSF81665">
    <property type="entry name" value="Calcium ATPase, transmembrane domain M"/>
    <property type="match status" value="1"/>
</dbReference>
<gene>
    <name evidence="3" type="ORF">PXEA_LOCUS30217</name>
</gene>
<dbReference type="Gene3D" id="2.70.150.10">
    <property type="entry name" value="Calcium-transporting ATPase, cytoplasmic transduction domain A"/>
    <property type="match status" value="1"/>
</dbReference>
<dbReference type="GO" id="GO:0005802">
    <property type="term" value="C:trans-Golgi network"/>
    <property type="evidence" value="ECO:0007669"/>
    <property type="project" value="TreeGrafter"/>
</dbReference>
<protein>
    <submittedName>
        <fullName evidence="3">Uncharacterized protein</fullName>
    </submittedName>
</protein>
<dbReference type="InterPro" id="IPR059000">
    <property type="entry name" value="ATPase_P-type_domA"/>
</dbReference>
<proteinExistence type="predicted"/>
<dbReference type="PANTHER" id="PTHR24092:SF150">
    <property type="entry name" value="PHOSPHOLIPID-TRANSPORTING ATPASE"/>
    <property type="match status" value="1"/>
</dbReference>
<dbReference type="GO" id="GO:0045332">
    <property type="term" value="P:phospholipid translocation"/>
    <property type="evidence" value="ECO:0007669"/>
    <property type="project" value="TreeGrafter"/>
</dbReference>
<accession>A0A3S5CTZ0</accession>
<organism evidence="3 4">
    <name type="scientific">Protopolystoma xenopodis</name>
    <dbReference type="NCBI Taxonomy" id="117903"/>
    <lineage>
        <taxon>Eukaryota</taxon>
        <taxon>Metazoa</taxon>
        <taxon>Spiralia</taxon>
        <taxon>Lophotrochozoa</taxon>
        <taxon>Platyhelminthes</taxon>
        <taxon>Monogenea</taxon>
        <taxon>Polyopisthocotylea</taxon>
        <taxon>Polystomatidea</taxon>
        <taxon>Polystomatidae</taxon>
        <taxon>Protopolystoma</taxon>
    </lineage>
</organism>
<dbReference type="PANTHER" id="PTHR24092">
    <property type="entry name" value="PROBABLE PHOSPHOLIPID-TRANSPORTING ATPASE"/>
    <property type="match status" value="1"/>
</dbReference>
<dbReference type="GO" id="GO:0005886">
    <property type="term" value="C:plasma membrane"/>
    <property type="evidence" value="ECO:0007669"/>
    <property type="project" value="TreeGrafter"/>
</dbReference>
<dbReference type="GO" id="GO:0140326">
    <property type="term" value="F:ATPase-coupled intramembrane lipid transporter activity"/>
    <property type="evidence" value="ECO:0007669"/>
    <property type="project" value="TreeGrafter"/>
</dbReference>
<evidence type="ECO:0000313" key="4">
    <source>
        <dbReference type="Proteomes" id="UP000784294"/>
    </source>
</evidence>
<dbReference type="InterPro" id="IPR008250">
    <property type="entry name" value="ATPase_P-typ_transduc_dom_A_sf"/>
</dbReference>
<keyword evidence="4" id="KW-1185">Reference proteome</keyword>
<reference evidence="3" key="1">
    <citation type="submission" date="2018-11" db="EMBL/GenBank/DDBJ databases">
        <authorList>
            <consortium name="Pathogen Informatics"/>
        </authorList>
    </citation>
    <scope>NUCLEOTIDE SEQUENCE</scope>
</reference>
<evidence type="ECO:0000259" key="2">
    <source>
        <dbReference type="Pfam" id="PF16209"/>
    </source>
</evidence>
<dbReference type="InterPro" id="IPR032631">
    <property type="entry name" value="P-type_ATPase_N"/>
</dbReference>
<feature type="domain" description="P-type ATPase A" evidence="1">
    <location>
        <begin position="158"/>
        <end position="220"/>
    </location>
</feature>
<evidence type="ECO:0000313" key="3">
    <source>
        <dbReference type="EMBL" id="VEL36777.1"/>
    </source>
</evidence>
<dbReference type="OrthoDB" id="6276217at2759"/>
<dbReference type="InterPro" id="IPR023298">
    <property type="entry name" value="ATPase_P-typ_TM_dom_sf"/>
</dbReference>